<evidence type="ECO:0000313" key="1">
    <source>
        <dbReference type="EMBL" id="CDF39491.1"/>
    </source>
</evidence>
<organism evidence="1 2">
    <name type="scientific">Chondrus crispus</name>
    <name type="common">Carrageen Irish moss</name>
    <name type="synonym">Polymorpha crispa</name>
    <dbReference type="NCBI Taxonomy" id="2769"/>
    <lineage>
        <taxon>Eukaryota</taxon>
        <taxon>Rhodophyta</taxon>
        <taxon>Florideophyceae</taxon>
        <taxon>Rhodymeniophycidae</taxon>
        <taxon>Gigartinales</taxon>
        <taxon>Gigartinaceae</taxon>
        <taxon>Chondrus</taxon>
    </lineage>
</organism>
<dbReference type="KEGG" id="ccp:CHC_T00000314001"/>
<dbReference type="InterPro" id="IPR018790">
    <property type="entry name" value="DUF2358"/>
</dbReference>
<keyword evidence="2" id="KW-1185">Reference proteome</keyword>
<evidence type="ECO:0008006" key="3">
    <source>
        <dbReference type="Google" id="ProtNLM"/>
    </source>
</evidence>
<name>R7QPV7_CHOCR</name>
<dbReference type="PhylomeDB" id="R7QPV7"/>
<dbReference type="Gramene" id="CDF39491">
    <property type="protein sequence ID" value="CDF39491"/>
    <property type="gene ID" value="CHC_T00000314001"/>
</dbReference>
<reference evidence="2" key="1">
    <citation type="journal article" date="2013" name="Proc. Natl. Acad. Sci. U.S.A.">
        <title>Genome structure and metabolic features in the red seaweed Chondrus crispus shed light on evolution of the Archaeplastida.</title>
        <authorList>
            <person name="Collen J."/>
            <person name="Porcel B."/>
            <person name="Carre W."/>
            <person name="Ball S.G."/>
            <person name="Chaparro C."/>
            <person name="Tonon T."/>
            <person name="Barbeyron T."/>
            <person name="Michel G."/>
            <person name="Noel B."/>
            <person name="Valentin K."/>
            <person name="Elias M."/>
            <person name="Artiguenave F."/>
            <person name="Arun A."/>
            <person name="Aury J.M."/>
            <person name="Barbosa-Neto J.F."/>
            <person name="Bothwell J.H."/>
            <person name="Bouget F.Y."/>
            <person name="Brillet L."/>
            <person name="Cabello-Hurtado F."/>
            <person name="Capella-Gutierrez S."/>
            <person name="Charrier B."/>
            <person name="Cladiere L."/>
            <person name="Cock J.M."/>
            <person name="Coelho S.M."/>
            <person name="Colleoni C."/>
            <person name="Czjzek M."/>
            <person name="Da Silva C."/>
            <person name="Delage L."/>
            <person name="Denoeud F."/>
            <person name="Deschamps P."/>
            <person name="Dittami S.M."/>
            <person name="Gabaldon T."/>
            <person name="Gachon C.M."/>
            <person name="Groisillier A."/>
            <person name="Herve C."/>
            <person name="Jabbari K."/>
            <person name="Katinka M."/>
            <person name="Kloareg B."/>
            <person name="Kowalczyk N."/>
            <person name="Labadie K."/>
            <person name="Leblanc C."/>
            <person name="Lopez P.J."/>
            <person name="McLachlan D.H."/>
            <person name="Meslet-Cladiere L."/>
            <person name="Moustafa A."/>
            <person name="Nehr Z."/>
            <person name="Nyvall Collen P."/>
            <person name="Panaud O."/>
            <person name="Partensky F."/>
            <person name="Poulain J."/>
            <person name="Rensing S.A."/>
            <person name="Rousvoal S."/>
            <person name="Samson G."/>
            <person name="Symeonidi A."/>
            <person name="Weissenbach J."/>
            <person name="Zambounis A."/>
            <person name="Wincker P."/>
            <person name="Boyen C."/>
        </authorList>
    </citation>
    <scope>NUCLEOTIDE SEQUENCE [LARGE SCALE GENOMIC DNA]</scope>
    <source>
        <strain evidence="2">cv. Stackhouse</strain>
    </source>
</reference>
<sequence length="196" mass="21841">MPAPFQLGVGNGKGTAMPGFAFSQPGLHSAFLSISHTPSAAKCSRRRTALCMKTSLQAAREQVMKVLAIDLARQYQAPREMDFSIYDDKVTFDDPTTKLQGKLMYKGMLLSIGLVILPFFFKNDTVFELNECELTEHGDKIRTVFATKGTTRWGSEVVISGEDFFWFGDRSSKIVRHQSTWDQSAGEVMNALRGQT</sequence>
<dbReference type="RefSeq" id="XP_005719402.1">
    <property type="nucleotide sequence ID" value="XM_005719345.1"/>
</dbReference>
<dbReference type="AlphaFoldDB" id="R7QPV7"/>
<dbReference type="OrthoDB" id="348976at2759"/>
<dbReference type="SUPFAM" id="SSF54427">
    <property type="entry name" value="NTF2-like"/>
    <property type="match status" value="1"/>
</dbReference>
<dbReference type="EMBL" id="HG002044">
    <property type="protein sequence ID" value="CDF39491.1"/>
    <property type="molecule type" value="Genomic_DNA"/>
</dbReference>
<proteinExistence type="predicted"/>
<protein>
    <recommendedName>
        <fullName evidence="3">SnoaL-like domain-containing protein</fullName>
    </recommendedName>
</protein>
<dbReference type="Pfam" id="PF10184">
    <property type="entry name" value="DUF2358"/>
    <property type="match status" value="1"/>
</dbReference>
<dbReference type="InterPro" id="IPR032710">
    <property type="entry name" value="NTF2-like_dom_sf"/>
</dbReference>
<dbReference type="GeneID" id="17327119"/>
<accession>R7QPV7</accession>
<gene>
    <name evidence="1" type="ORF">CHC_T00000314001</name>
</gene>
<evidence type="ECO:0000313" key="2">
    <source>
        <dbReference type="Proteomes" id="UP000012073"/>
    </source>
</evidence>
<dbReference type="Proteomes" id="UP000012073">
    <property type="component" value="Unassembled WGS sequence"/>
</dbReference>